<dbReference type="PROSITE" id="PS00194">
    <property type="entry name" value="THIOREDOXIN_1"/>
    <property type="match status" value="1"/>
</dbReference>
<dbReference type="GO" id="GO:0030313">
    <property type="term" value="C:cell envelope"/>
    <property type="evidence" value="ECO:0007669"/>
    <property type="project" value="UniProtKB-SubCell"/>
</dbReference>
<evidence type="ECO:0000313" key="8">
    <source>
        <dbReference type="Proteomes" id="UP000050544"/>
    </source>
</evidence>
<dbReference type="InterPro" id="IPR013766">
    <property type="entry name" value="Thioredoxin_domain"/>
</dbReference>
<dbReference type="SUPFAM" id="SSF52833">
    <property type="entry name" value="Thioredoxin-like"/>
    <property type="match status" value="1"/>
</dbReference>
<dbReference type="InterPro" id="IPR036249">
    <property type="entry name" value="Thioredoxin-like_sf"/>
</dbReference>
<reference evidence="7 8" key="1">
    <citation type="submission" date="2015-07" db="EMBL/GenBank/DDBJ databases">
        <title>Whole genome sequence of Thermanaerothrix daxensis DSM 23592.</title>
        <authorList>
            <person name="Hemp J."/>
            <person name="Ward L.M."/>
            <person name="Pace L.A."/>
            <person name="Fischer W.W."/>
        </authorList>
    </citation>
    <scope>NUCLEOTIDE SEQUENCE [LARGE SCALE GENOMIC DNA]</scope>
    <source>
        <strain evidence="7 8">GNS-1</strain>
    </source>
</reference>
<dbReference type="Proteomes" id="UP000050544">
    <property type="component" value="Unassembled WGS sequence"/>
</dbReference>
<keyword evidence="4" id="KW-1015">Disulfide bond</keyword>
<dbReference type="InterPro" id="IPR050553">
    <property type="entry name" value="Thioredoxin_ResA/DsbE_sf"/>
</dbReference>
<evidence type="ECO:0000256" key="5">
    <source>
        <dbReference type="ARBA" id="ARBA00023284"/>
    </source>
</evidence>
<feature type="domain" description="Thioredoxin" evidence="6">
    <location>
        <begin position="24"/>
        <end position="156"/>
    </location>
</feature>
<dbReference type="AlphaFoldDB" id="A0A0P6Y7I4"/>
<organism evidence="7 8">
    <name type="scientific">Thermanaerothrix daxensis</name>
    <dbReference type="NCBI Taxonomy" id="869279"/>
    <lineage>
        <taxon>Bacteria</taxon>
        <taxon>Bacillati</taxon>
        <taxon>Chloroflexota</taxon>
        <taxon>Anaerolineae</taxon>
        <taxon>Anaerolineales</taxon>
        <taxon>Anaerolineaceae</taxon>
        <taxon>Thermanaerothrix</taxon>
    </lineage>
</organism>
<keyword evidence="3" id="KW-0735">Signal-anchor</keyword>
<dbReference type="PANTHER" id="PTHR42852:SF6">
    <property type="entry name" value="THIOL:DISULFIDE INTERCHANGE PROTEIN DSBE"/>
    <property type="match status" value="1"/>
</dbReference>
<dbReference type="GO" id="GO:0017004">
    <property type="term" value="P:cytochrome complex assembly"/>
    <property type="evidence" value="ECO:0007669"/>
    <property type="project" value="UniProtKB-KW"/>
</dbReference>
<evidence type="ECO:0000259" key="6">
    <source>
        <dbReference type="PROSITE" id="PS51352"/>
    </source>
</evidence>
<dbReference type="GO" id="GO:0016209">
    <property type="term" value="F:antioxidant activity"/>
    <property type="evidence" value="ECO:0007669"/>
    <property type="project" value="InterPro"/>
</dbReference>
<comment type="subcellular location">
    <subcellularLocation>
        <location evidence="1">Cell envelope</location>
    </subcellularLocation>
</comment>
<keyword evidence="3" id="KW-0812">Transmembrane</keyword>
<proteinExistence type="predicted"/>
<evidence type="ECO:0000256" key="3">
    <source>
        <dbReference type="ARBA" id="ARBA00022968"/>
    </source>
</evidence>
<sequence length="156" mass="17409">MALLLGLWLGIHLLLGAVGRSAGVEVGQPIPDFKLVALDGKVKTNADYEGRPLVLNFWASWCPPCREEMPLLQRLYETRAGEIYVVGINYAETRPKVLSFVQNFEISFPILLDEDGKVNDLYQVSGYPLTLFVNQEGILVAYHLGQLTPETLANYL</sequence>
<evidence type="ECO:0000313" key="7">
    <source>
        <dbReference type="EMBL" id="KPL84815.1"/>
    </source>
</evidence>
<keyword evidence="8" id="KW-1185">Reference proteome</keyword>
<dbReference type="STRING" id="869279.SE15_05615"/>
<name>A0A0P6Y7I4_9CHLR</name>
<keyword evidence="2" id="KW-0201">Cytochrome c-type biogenesis</keyword>
<accession>A0A0P6Y7I4</accession>
<keyword evidence="5" id="KW-0676">Redox-active center</keyword>
<dbReference type="EMBL" id="LGKO01000002">
    <property type="protein sequence ID" value="KPL84815.1"/>
    <property type="molecule type" value="Genomic_DNA"/>
</dbReference>
<comment type="caution">
    <text evidence="7">The sequence shown here is derived from an EMBL/GenBank/DDBJ whole genome shotgun (WGS) entry which is preliminary data.</text>
</comment>
<dbReference type="GO" id="GO:0016491">
    <property type="term" value="F:oxidoreductase activity"/>
    <property type="evidence" value="ECO:0007669"/>
    <property type="project" value="InterPro"/>
</dbReference>
<protein>
    <recommendedName>
        <fullName evidence="6">Thioredoxin domain-containing protein</fullName>
    </recommendedName>
</protein>
<dbReference type="InterPro" id="IPR017937">
    <property type="entry name" value="Thioredoxin_CS"/>
</dbReference>
<dbReference type="PROSITE" id="PS51352">
    <property type="entry name" value="THIOREDOXIN_2"/>
    <property type="match status" value="1"/>
</dbReference>
<evidence type="ECO:0000256" key="1">
    <source>
        <dbReference type="ARBA" id="ARBA00004196"/>
    </source>
</evidence>
<dbReference type="PANTHER" id="PTHR42852">
    <property type="entry name" value="THIOL:DISULFIDE INTERCHANGE PROTEIN DSBE"/>
    <property type="match status" value="1"/>
</dbReference>
<dbReference type="Gene3D" id="3.40.30.10">
    <property type="entry name" value="Glutaredoxin"/>
    <property type="match status" value="1"/>
</dbReference>
<dbReference type="CDD" id="cd02966">
    <property type="entry name" value="TlpA_like_family"/>
    <property type="match status" value="1"/>
</dbReference>
<gene>
    <name evidence="7" type="ORF">SE15_05615</name>
</gene>
<dbReference type="Pfam" id="PF00578">
    <property type="entry name" value="AhpC-TSA"/>
    <property type="match status" value="1"/>
</dbReference>
<dbReference type="InterPro" id="IPR000866">
    <property type="entry name" value="AhpC/TSA"/>
</dbReference>
<evidence type="ECO:0000256" key="4">
    <source>
        <dbReference type="ARBA" id="ARBA00023157"/>
    </source>
</evidence>
<evidence type="ECO:0000256" key="2">
    <source>
        <dbReference type="ARBA" id="ARBA00022748"/>
    </source>
</evidence>